<evidence type="ECO:0000256" key="1">
    <source>
        <dbReference type="SAM" id="Phobius"/>
    </source>
</evidence>
<keyword evidence="3" id="KW-1185">Reference proteome</keyword>
<comment type="caution">
    <text evidence="2">The sequence shown here is derived from an EMBL/GenBank/DDBJ whole genome shotgun (WGS) entry which is preliminary data.</text>
</comment>
<dbReference type="EMBL" id="BJXH01000027">
    <property type="protein sequence ID" value="GEM69012.1"/>
    <property type="molecule type" value="Genomic_DNA"/>
</dbReference>
<gene>
    <name evidence="2" type="ORF">SMI01S_26180</name>
</gene>
<keyword evidence="1" id="KW-0472">Membrane</keyword>
<sequence length="154" mass="17885">MMSFKENQNMMTTWIFLIILGVIVAQALAISPNYMDIFKRSGFLLPVIVFVLLSLIRLKTTYDVEGIRIVFIPFIWNKFIPWSDISSAYMRTYTFADFGGWGYRLGKWGKAYSTKGEHGVQLIMKDGSQLMIGTQKPEEVKKIINQYKPYKDEF</sequence>
<reference evidence="2 3" key="1">
    <citation type="submission" date="2019-07" db="EMBL/GenBank/DDBJ databases">
        <title>Whole genome shotgun sequence of Sphingobacterium mizutaii NBRC 14946.</title>
        <authorList>
            <person name="Hosoyama A."/>
            <person name="Uohara A."/>
            <person name="Ohji S."/>
            <person name="Ichikawa N."/>
        </authorList>
    </citation>
    <scope>NUCLEOTIDE SEQUENCE [LARGE SCALE GENOMIC DNA]</scope>
    <source>
        <strain evidence="2 3">NBRC 14946</strain>
    </source>
</reference>
<organism evidence="2 3">
    <name type="scientific">Sphingobacterium mizutaii NBRC 14946 = DSM 11724</name>
    <dbReference type="NCBI Taxonomy" id="1220576"/>
    <lineage>
        <taxon>Bacteria</taxon>
        <taxon>Pseudomonadati</taxon>
        <taxon>Bacteroidota</taxon>
        <taxon>Sphingobacteriia</taxon>
        <taxon>Sphingobacteriales</taxon>
        <taxon>Sphingobacteriaceae</taxon>
        <taxon>Sphingobacterium</taxon>
    </lineage>
</organism>
<proteinExistence type="predicted"/>
<feature type="transmembrane region" description="Helical" evidence="1">
    <location>
        <begin position="37"/>
        <end position="58"/>
    </location>
</feature>
<evidence type="ECO:0008006" key="4">
    <source>
        <dbReference type="Google" id="ProtNLM"/>
    </source>
</evidence>
<protein>
    <recommendedName>
        <fullName evidence="4">PH domain-containing protein</fullName>
    </recommendedName>
</protein>
<keyword evidence="1" id="KW-0812">Transmembrane</keyword>
<name>A0ABQ0W4Y2_9SPHI</name>
<dbReference type="Proteomes" id="UP000321676">
    <property type="component" value="Unassembled WGS sequence"/>
</dbReference>
<accession>A0ABQ0W4Y2</accession>
<keyword evidence="1" id="KW-1133">Transmembrane helix</keyword>
<evidence type="ECO:0000313" key="2">
    <source>
        <dbReference type="EMBL" id="GEM69012.1"/>
    </source>
</evidence>
<dbReference type="RefSeq" id="WP_093100359.1">
    <property type="nucleotide sequence ID" value="NZ_BJXH01000027.1"/>
</dbReference>
<evidence type="ECO:0000313" key="3">
    <source>
        <dbReference type="Proteomes" id="UP000321676"/>
    </source>
</evidence>